<dbReference type="AlphaFoldDB" id="A0A2W4Q8M7"/>
<reference evidence="1 2" key="1">
    <citation type="journal article" date="2018" name="Aquat. Microb. Ecol.">
        <title>Gammaproteobacterial methanotrophs dominate.</title>
        <authorList>
            <person name="Rissanen A.J."/>
            <person name="Saarenheimo J."/>
            <person name="Tiirola M."/>
            <person name="Peura S."/>
            <person name="Aalto S.L."/>
            <person name="Karvinen A."/>
            <person name="Nykanen H."/>
        </authorList>
    </citation>
    <scope>NUCLEOTIDE SEQUENCE [LARGE SCALE GENOMIC DNA]</scope>
    <source>
        <strain evidence="1">AMbin10</strain>
    </source>
</reference>
<protein>
    <submittedName>
        <fullName evidence="1">Uncharacterized protein</fullName>
    </submittedName>
</protein>
<sequence>MGSEGSSLEEYQRYFQCLMLSNLFLSHYFQYHFELYLNIWHNKINKAEFLYRIRQKQPIMQEYYIDRI</sequence>
<accession>A0A2W4Q8M7</accession>
<gene>
    <name evidence="1" type="ORF">DM484_31025</name>
</gene>
<proteinExistence type="predicted"/>
<comment type="caution">
    <text evidence="1">The sequence shown here is derived from an EMBL/GenBank/DDBJ whole genome shotgun (WGS) entry which is preliminary data.</text>
</comment>
<evidence type="ECO:0000313" key="2">
    <source>
        <dbReference type="Proteomes" id="UP000249396"/>
    </source>
</evidence>
<dbReference type="EMBL" id="QJPH01000597">
    <property type="protein sequence ID" value="PZN68692.1"/>
    <property type="molecule type" value="Genomic_DNA"/>
</dbReference>
<dbReference type="Proteomes" id="UP000249396">
    <property type="component" value="Unassembled WGS sequence"/>
</dbReference>
<name>A0A2W4Q8M7_9GAMM</name>
<evidence type="ECO:0000313" key="1">
    <source>
        <dbReference type="EMBL" id="PZN68692.1"/>
    </source>
</evidence>
<organism evidence="1 2">
    <name type="scientific">Candidatus Methylumidiphilus alinenensis</name>
    <dbReference type="NCBI Taxonomy" id="2202197"/>
    <lineage>
        <taxon>Bacteria</taxon>
        <taxon>Pseudomonadati</taxon>
        <taxon>Pseudomonadota</taxon>
        <taxon>Gammaproteobacteria</taxon>
        <taxon>Methylococcales</taxon>
        <taxon>Candidatus Methylumidiphilus</taxon>
    </lineage>
</organism>